<feature type="region of interest" description="Disordered" evidence="1">
    <location>
        <begin position="94"/>
        <end position="115"/>
    </location>
</feature>
<keyword evidence="3" id="KW-1185">Reference proteome</keyword>
<reference evidence="2 3" key="1">
    <citation type="journal article" date="2018" name="G3 (Bethesda)">
        <title>Phylogenetic and Phylogenomic Definition of Rhizopus Species.</title>
        <authorList>
            <person name="Gryganskyi A.P."/>
            <person name="Golan J."/>
            <person name="Dolatabadi S."/>
            <person name="Mondo S."/>
            <person name="Robb S."/>
            <person name="Idnurm A."/>
            <person name="Muszewska A."/>
            <person name="Steczkiewicz K."/>
            <person name="Masonjones S."/>
            <person name="Liao H.L."/>
            <person name="Gajdeczka M.T."/>
            <person name="Anike F."/>
            <person name="Vuek A."/>
            <person name="Anishchenko I.M."/>
            <person name="Voigt K."/>
            <person name="de Hoog G.S."/>
            <person name="Smith M.E."/>
            <person name="Heitman J."/>
            <person name="Vilgalys R."/>
            <person name="Stajich J.E."/>
        </authorList>
    </citation>
    <scope>NUCLEOTIDE SEQUENCE [LARGE SCALE GENOMIC DNA]</scope>
    <source>
        <strain evidence="2 3">LSU 92-RS-03</strain>
    </source>
</reference>
<gene>
    <name evidence="2" type="ORF">CU098_011547</name>
</gene>
<dbReference type="AlphaFoldDB" id="A0A367KJH8"/>
<dbReference type="EMBL" id="PJQM01001452">
    <property type="protein sequence ID" value="RCI02300.1"/>
    <property type="molecule type" value="Genomic_DNA"/>
</dbReference>
<protein>
    <submittedName>
        <fullName evidence="2">Uncharacterized protein</fullName>
    </submittedName>
</protein>
<dbReference type="Proteomes" id="UP000253551">
    <property type="component" value="Unassembled WGS sequence"/>
</dbReference>
<sequence>MGRSLVNEMFIHTFLKEICIPGDADDGAGLIECLAAVISLVLEYPHTKTKYISTEDGDTEFWYDPVDSENSSTGQLQFLAQPATSSCYRKDFPISETNSSQTASSSTKIEWEEEERKTRVLEKIKNCLSELNNKVSE</sequence>
<name>A0A367KJH8_RHIST</name>
<feature type="compositionally biased region" description="Low complexity" evidence="1">
    <location>
        <begin position="95"/>
        <end position="107"/>
    </location>
</feature>
<evidence type="ECO:0000313" key="3">
    <source>
        <dbReference type="Proteomes" id="UP000253551"/>
    </source>
</evidence>
<comment type="caution">
    <text evidence="2">The sequence shown here is derived from an EMBL/GenBank/DDBJ whole genome shotgun (WGS) entry which is preliminary data.</text>
</comment>
<evidence type="ECO:0000256" key="1">
    <source>
        <dbReference type="SAM" id="MobiDB-lite"/>
    </source>
</evidence>
<proteinExistence type="predicted"/>
<accession>A0A367KJH8</accession>
<dbReference type="OrthoDB" id="2269335at2759"/>
<evidence type="ECO:0000313" key="2">
    <source>
        <dbReference type="EMBL" id="RCI02300.1"/>
    </source>
</evidence>
<organism evidence="2 3">
    <name type="scientific">Rhizopus stolonifer</name>
    <name type="common">Rhizopus nigricans</name>
    <dbReference type="NCBI Taxonomy" id="4846"/>
    <lineage>
        <taxon>Eukaryota</taxon>
        <taxon>Fungi</taxon>
        <taxon>Fungi incertae sedis</taxon>
        <taxon>Mucoromycota</taxon>
        <taxon>Mucoromycotina</taxon>
        <taxon>Mucoromycetes</taxon>
        <taxon>Mucorales</taxon>
        <taxon>Mucorineae</taxon>
        <taxon>Rhizopodaceae</taxon>
        <taxon>Rhizopus</taxon>
    </lineage>
</organism>